<reference evidence="2" key="1">
    <citation type="submission" date="2019-08" db="EMBL/GenBank/DDBJ databases">
        <authorList>
            <person name="Kucharzyk K."/>
            <person name="Murdoch R.W."/>
            <person name="Higgins S."/>
            <person name="Loffler F."/>
        </authorList>
    </citation>
    <scope>NUCLEOTIDE SEQUENCE</scope>
</reference>
<keyword evidence="1" id="KW-0812">Transmembrane</keyword>
<evidence type="ECO:0000256" key="1">
    <source>
        <dbReference type="SAM" id="Phobius"/>
    </source>
</evidence>
<feature type="transmembrane region" description="Helical" evidence="1">
    <location>
        <begin position="12"/>
        <end position="29"/>
    </location>
</feature>
<dbReference type="AlphaFoldDB" id="A0A644Y967"/>
<evidence type="ECO:0000313" key="2">
    <source>
        <dbReference type="EMBL" id="MPM24468.1"/>
    </source>
</evidence>
<gene>
    <name evidence="2" type="ORF">SDC9_70950</name>
</gene>
<keyword evidence="1" id="KW-1133">Transmembrane helix</keyword>
<sequence length="76" mass="8969">MYYKMEEILNKIGGIIAVIGFIYGLIISIKENFYSMLFVWAVTFFVCMGFFIFSEIIQNQKLILKELQSEKVKQEQ</sequence>
<proteinExistence type="predicted"/>
<feature type="transmembrane region" description="Helical" evidence="1">
    <location>
        <begin position="35"/>
        <end position="57"/>
    </location>
</feature>
<accession>A0A644Y967</accession>
<protein>
    <submittedName>
        <fullName evidence="2">Uncharacterized protein</fullName>
    </submittedName>
</protein>
<keyword evidence="1" id="KW-0472">Membrane</keyword>
<name>A0A644Y967_9ZZZZ</name>
<organism evidence="2">
    <name type="scientific">bioreactor metagenome</name>
    <dbReference type="NCBI Taxonomy" id="1076179"/>
    <lineage>
        <taxon>unclassified sequences</taxon>
        <taxon>metagenomes</taxon>
        <taxon>ecological metagenomes</taxon>
    </lineage>
</organism>
<dbReference type="EMBL" id="VSSQ01004269">
    <property type="protein sequence ID" value="MPM24468.1"/>
    <property type="molecule type" value="Genomic_DNA"/>
</dbReference>
<comment type="caution">
    <text evidence="2">The sequence shown here is derived from an EMBL/GenBank/DDBJ whole genome shotgun (WGS) entry which is preliminary data.</text>
</comment>